<dbReference type="EMBL" id="VSSQ01023390">
    <property type="protein sequence ID" value="MPM70291.1"/>
    <property type="molecule type" value="Genomic_DNA"/>
</dbReference>
<proteinExistence type="predicted"/>
<accession>A0A645C023</accession>
<keyword evidence="1" id="KW-1133">Transmembrane helix</keyword>
<sequence>MQLAIYLIKGIITIVIIIARTNAIKLSLAIVLSPLIAASAKLPITLPVKITKYPEITLLMTFIHITGHIILRISFITFLLILSSSPFQQ</sequence>
<reference evidence="2" key="1">
    <citation type="submission" date="2019-08" db="EMBL/GenBank/DDBJ databases">
        <authorList>
            <person name="Kucharzyk K."/>
            <person name="Murdoch R.W."/>
            <person name="Higgins S."/>
            <person name="Loffler F."/>
        </authorList>
    </citation>
    <scope>NUCLEOTIDE SEQUENCE</scope>
</reference>
<protein>
    <submittedName>
        <fullName evidence="2">Uncharacterized protein</fullName>
    </submittedName>
</protein>
<feature type="transmembrane region" description="Helical" evidence="1">
    <location>
        <begin position="12"/>
        <end position="36"/>
    </location>
</feature>
<organism evidence="2">
    <name type="scientific">bioreactor metagenome</name>
    <dbReference type="NCBI Taxonomy" id="1076179"/>
    <lineage>
        <taxon>unclassified sequences</taxon>
        <taxon>metagenomes</taxon>
        <taxon>ecological metagenomes</taxon>
    </lineage>
</organism>
<evidence type="ECO:0000313" key="2">
    <source>
        <dbReference type="EMBL" id="MPM70291.1"/>
    </source>
</evidence>
<name>A0A645C023_9ZZZZ</name>
<keyword evidence="1" id="KW-0812">Transmembrane</keyword>
<gene>
    <name evidence="2" type="ORF">SDC9_117246</name>
</gene>
<evidence type="ECO:0000256" key="1">
    <source>
        <dbReference type="SAM" id="Phobius"/>
    </source>
</evidence>
<keyword evidence="1" id="KW-0472">Membrane</keyword>
<feature type="transmembrane region" description="Helical" evidence="1">
    <location>
        <begin position="56"/>
        <end position="82"/>
    </location>
</feature>
<comment type="caution">
    <text evidence="2">The sequence shown here is derived from an EMBL/GenBank/DDBJ whole genome shotgun (WGS) entry which is preliminary data.</text>
</comment>
<dbReference type="AlphaFoldDB" id="A0A645C023"/>